<organism evidence="38">
    <name type="scientific">Human immunodeficiency virus type 1</name>
    <name type="common">HIV-1</name>
    <dbReference type="NCBI Taxonomy" id="11676"/>
    <lineage>
        <taxon>Viruses</taxon>
        <taxon>Riboviria</taxon>
        <taxon>Pararnavirae</taxon>
        <taxon>Artverviricota</taxon>
        <taxon>Revtraviricetes</taxon>
        <taxon>Ortervirales</taxon>
        <taxon>Retroviridae</taxon>
        <taxon>Orthoretrovirinae</taxon>
        <taxon>Lentivirus</taxon>
        <taxon>Lentivirus humimdef1</taxon>
    </lineage>
</organism>
<keyword evidence="22 33" id="KW-1133">Transmembrane helix</keyword>
<evidence type="ECO:0000256" key="20">
    <source>
        <dbReference type="ARBA" id="ARBA00022879"/>
    </source>
</evidence>
<evidence type="ECO:0000256" key="25">
    <source>
        <dbReference type="ARBA" id="ARBA00023136"/>
    </source>
</evidence>
<comment type="subunit">
    <text evidence="33">The mature envelope protein (Env) consists of a homotrimer of non-covalently associated gp120-gp41 heterodimers. The resulting complex protrudes from the virus surface as a spike. There seems to be as few as 10 spikes on the average virion. Surface protein gp120 interacts with host CD4, CCR5 and CXCR4. Gp120 also interacts with the C-type lectins CD209/DC-SIGN and CLEC4M/DC-SIGNR (collectively referred to as DC-SIGN(R)). Gp120 and gp41 interact with GalCer. Gp120 interacts with host ITGA4/ITGB7 complex; on CD4+ T-cells, this interaction results in rapid activation of integrin ITGAL/LFA-1, which facilitates efficient cell-to-cell spreading of HIV-1. Gp120 interacts with cell-associated heparan sulfate; this interaction increases virus infectivity on permissive cells and may be involved in infection of CD4- cells.</text>
</comment>
<feature type="domain" description="Human immunodeficiency virus 1 envelope glycoprotein Gp120" evidence="36">
    <location>
        <begin position="40"/>
        <end position="149"/>
    </location>
</feature>
<feature type="disulfide bond" evidence="33">
    <location>
        <begin position="60"/>
        <end position="80"/>
    </location>
</feature>
<feature type="chain" id="PRO_5033181763" description="Transmembrane protein gp41" evidence="33">
    <location>
        <begin position="510"/>
        <end position="854"/>
    </location>
</feature>
<comment type="PTM">
    <text evidence="33">Palmitoylation of the transmembrane protein and of Env polyprotein (prior to its proteolytic cleavage) is essential for their association with host cell membrane lipid rafts. Palmitoylation is therefore required for envelope trafficking to classical lipid rafts, but not for viral replication.</text>
</comment>
<feature type="region of interest" description="Disordered" evidence="35">
    <location>
        <begin position="717"/>
        <end position="740"/>
    </location>
</feature>
<dbReference type="Gene3D" id="1.10.287.210">
    <property type="match status" value="1"/>
</dbReference>
<feature type="topological domain" description="Cytoplasmic" evidence="33">
    <location>
        <begin position="704"/>
        <end position="854"/>
    </location>
</feature>
<reference evidence="38" key="1">
    <citation type="submission" date="2020-07" db="EMBL/GenBank/DDBJ databases">
        <authorList>
            <person name="Gondim M."/>
        </authorList>
    </citation>
    <scope>NUCLEOTIDE SEQUENCE</scope>
    <source>
        <strain evidence="38">MM40.01.SGS.17</strain>
    </source>
</reference>
<evidence type="ECO:0000256" key="31">
    <source>
        <dbReference type="ARBA" id="ARBA00023296"/>
    </source>
</evidence>
<evidence type="ECO:0000256" key="24">
    <source>
        <dbReference type="ARBA" id="ARBA00023054"/>
    </source>
</evidence>
<comment type="subunit">
    <text evidence="32">The mature envelope protein (Env) consists of a homotrimer of non-covalently associated gp120-gp41 heterodimers. The resulting complex protrudes from the virus surface as a spike. There seems to be as few as 10 spikes on the average virion. Interacts with host CD4, CCR5 and CXCR4. Gp120 also interacts with the C-type lectins CD209/DC-SIGN and CLEC4M/DC-SIGNR (collectively referred to as DC-SIGN(R)). Gp120 and gp41 interact with GalCer. Gp120 interacts with host ITGA4/ITGB7 complex; on CD4+ T-cells, this interaction results in rapid activation of integrin ITGAL/LFA-1, which facilitates efficient cell-to-cell spreading of HIV-1. Gp120 interacts with cell-associated heparan sulfate; this interaction increases virus infectivity on permissive cells and may be involved in infection of CD4- cells.</text>
</comment>
<comment type="domain">
    <text evidence="33">The membrane proximal external region (MPER) present in gp41 is a tryptophan-rich region recognized by the antibodies 2F5, Z13, and 4E10. MPER seems to play a role in fusion.</text>
</comment>
<evidence type="ECO:0000256" key="10">
    <source>
        <dbReference type="ARBA" id="ARBA00022570"/>
    </source>
</evidence>
<name>A0A887F6V2_HV1</name>
<keyword evidence="13 33" id="KW-0165">Cleavage on pair of basic residues</keyword>
<comment type="miscellaneous">
    <text evidence="33">HIV-1 lineages are divided in three main groups, M (for Major), O (for Outlier), and N (for New, or Non-M, Non-O). The vast majority of strains found worldwide belong to the group M. Group O seems to be endemic to and largely confined to Cameroon and neighboring countries in West Central Africa, where these viruses represent a small minority of HIV-1 strains. The group N is represented by a limited number of isolates from Cameroonian persons. The group M is further subdivided in 9 clades or subtypes (A to D, F to H, J and K).</text>
</comment>
<evidence type="ECO:0000256" key="6">
    <source>
        <dbReference type="ARBA" id="ARBA00004650"/>
    </source>
</evidence>
<dbReference type="InterPro" id="IPR000777">
    <property type="entry name" value="HIV1_Gp120"/>
</dbReference>
<accession>A0A887F6V2</accession>
<evidence type="ECO:0000313" key="38">
    <source>
        <dbReference type="EMBL" id="QQX43189.1"/>
    </source>
</evidence>
<keyword evidence="21 33" id="KW-1164">Virus endocytosis by host</keyword>
<dbReference type="GO" id="GO:0019062">
    <property type="term" value="P:virion attachment to host cell"/>
    <property type="evidence" value="ECO:0007669"/>
    <property type="project" value="UniProtKB-UniRule"/>
</dbReference>
<evidence type="ECO:0000256" key="17">
    <source>
        <dbReference type="ARBA" id="ARBA00022804"/>
    </source>
</evidence>
<keyword evidence="19 33" id="KW-1043">Host membrane</keyword>
<comment type="domain">
    <text evidence="33">The YXXL motif is involved in determining the exact site of viral release at the surface of infected mononuclear cells and promotes endocytosis. YXXL and di-leucine endocytosis motifs interact directly or indirectly with the clathrin adapter complexes, opperate independently, and their activities are not additive.</text>
</comment>
<evidence type="ECO:0000256" key="12">
    <source>
        <dbReference type="ARBA" id="ARBA00022595"/>
    </source>
</evidence>
<organismHost>
    <name type="scientific">Homo sapiens</name>
    <name type="common">Human</name>
    <dbReference type="NCBI Taxonomy" id="9606"/>
</organismHost>
<keyword evidence="18 33" id="KW-0946">Virion</keyword>
<keyword evidence="30 33" id="KW-0449">Lipoprotein</keyword>
<dbReference type="GO" id="GO:0055036">
    <property type="term" value="C:virion membrane"/>
    <property type="evidence" value="ECO:0007669"/>
    <property type="project" value="UniProtKB-SubCell"/>
</dbReference>
<feature type="disulfide bond" evidence="33">
    <location>
        <begin position="231"/>
        <end position="242"/>
    </location>
</feature>
<keyword evidence="12 33" id="KW-1162">Viral penetration into host cytoplasm</keyword>
<comment type="miscellaneous">
    <text evidence="33">Inhibitors targeting HIV-1 viral envelope proteins are used as antiretroviral drugs. Attachment of virions to the cell surface via non-specific interactions and CD4 binding can be blocked by inhibitors that include cyanovirin-N, cyclotriazadisulfonamide analogs, PRO 2000, TNX 355 and PRO 542. In addition, BMS 806 can block CD4-induced conformational changes. Env interactions with the coreceptor molecules can be targeted by CCR5 antagonists including SCH-D, maraviroc (UK 427857) and aplaviroc (GW 873140), and the CXCR4 antagonist AMD 070. Fusion of viral and cellular membranes can be inhibited by peptides such as enfuvirtide and tifuvirtide (T 1249). Resistance to inhibitors associated with mutations in Env are observed. Most of the time, single mutations confer only a modest reduction in drug susceptibility. Combination of several mutations is usually required to develop a high-level drug resistance.</text>
</comment>
<keyword evidence="10 33" id="KW-1165">Clathrin-mediated endocytosis of virus by host</keyword>
<feature type="coiled-coil region" evidence="33">
    <location>
        <begin position="631"/>
        <end position="665"/>
    </location>
</feature>
<comment type="subcellular location">
    <molecule>Transmembrane protein gp41</molecule>
    <subcellularLocation>
        <location evidence="33">Virion membrane</location>
        <topology evidence="33">Single-pass type I membrane protein</topology>
    </subcellularLocation>
    <subcellularLocation>
        <location evidence="33">Host cell membrane</location>
        <topology evidence="33">Single-pass type I membrane protein</topology>
    </subcellularLocation>
    <subcellularLocation>
        <location evidence="33">Host endosome membrane</location>
        <topology evidence="33">Single-pass type I membrane protein</topology>
    </subcellularLocation>
    <text evidence="33">It is probably concentrated at the site of budding and incorporated into the virions possibly by contacts between the cytoplasmic tail of Env and the N-terminus of Gag.</text>
</comment>
<feature type="short sequence motif" description="YXXL motif; contains endocytosis signal" evidence="33">
    <location>
        <begin position="710"/>
        <end position="713"/>
    </location>
</feature>
<dbReference type="SUPFAM" id="SSF58069">
    <property type="entry name" value="Virus ectodomain"/>
    <property type="match status" value="1"/>
</dbReference>
<keyword evidence="27 33" id="KW-1015">Disulfide bond</keyword>
<evidence type="ECO:0000256" key="18">
    <source>
        <dbReference type="ARBA" id="ARBA00022844"/>
    </source>
</evidence>
<keyword evidence="29 33" id="KW-0899">Viral immunoevasion</keyword>
<evidence type="ECO:0000256" key="33">
    <source>
        <dbReference type="HAMAP-Rule" id="MF_04083"/>
    </source>
</evidence>
<feature type="domain" description="Retroviral envelope protein GP41-like" evidence="37">
    <location>
        <begin position="528"/>
        <end position="717"/>
    </location>
</feature>
<evidence type="ECO:0000256" key="35">
    <source>
        <dbReference type="SAM" id="MobiDB-lite"/>
    </source>
</evidence>
<feature type="region of interest" description="CD4-binding loop" evidence="33">
    <location>
        <begin position="366"/>
        <end position="376"/>
    </location>
</feature>
<feature type="transmembrane region" description="Helical" evidence="34">
    <location>
        <begin position="12"/>
        <end position="34"/>
    </location>
</feature>
<comment type="similarity">
    <text evidence="33">Belongs to the HIV-1 env protein family.</text>
</comment>
<evidence type="ECO:0000256" key="3">
    <source>
        <dbReference type="ARBA" id="ARBA00004505"/>
    </source>
</evidence>
<evidence type="ECO:0000259" key="37">
    <source>
        <dbReference type="Pfam" id="PF00517"/>
    </source>
</evidence>
<dbReference type="GO" id="GO:0019031">
    <property type="term" value="C:viral envelope"/>
    <property type="evidence" value="ECO:0007669"/>
    <property type="project" value="UniProtKB-KW"/>
</dbReference>
<feature type="region of interest" description="Fusion peptide" evidence="33">
    <location>
        <begin position="510"/>
        <end position="530"/>
    </location>
</feature>
<comment type="caution">
    <text evidence="33 34">Lacks conserved residue(s) required for the propagation of feature annotation.</text>
</comment>
<evidence type="ECO:0000256" key="26">
    <source>
        <dbReference type="ARBA" id="ARBA00023139"/>
    </source>
</evidence>
<dbReference type="SUPFAM" id="SSF56502">
    <property type="entry name" value="gp120 core"/>
    <property type="match status" value="2"/>
</dbReference>
<comment type="subcellular location">
    <subcellularLocation>
        <location evidence="3">Host cell membrane</location>
        <topology evidence="3">Peripheral membrane protein</topology>
    </subcellularLocation>
    <subcellularLocation>
        <location evidence="1">Host cell membrane</location>
        <topology evidence="1">Single-pass type I membrane protein</topology>
    </subcellularLocation>
    <subcellularLocation>
        <location evidence="2">Host endosome membrane</location>
        <topology evidence="2">Peripheral membrane protein</topology>
    </subcellularLocation>
    <subcellularLocation>
        <location evidence="5">Host endosome membrane</location>
        <topology evidence="5">Single-pass type I membrane protein</topology>
    </subcellularLocation>
    <subcellularLocation>
        <location evidence="6">Virion membrane</location>
        <topology evidence="6">Peripheral membrane protein</topology>
    </subcellularLocation>
    <subcellularLocation>
        <location evidence="4">Virion membrane</location>
        <topology evidence="4">Single-pass type I membrane protein</topology>
    </subcellularLocation>
</comment>
<feature type="short sequence motif" description="Di-leucine internalization motif" evidence="33">
    <location>
        <begin position="853"/>
        <end position="854"/>
    </location>
</feature>
<keyword evidence="25 33" id="KW-0472">Membrane</keyword>
<keyword evidence="7 33" id="KW-1168">Fusion of virus membrane with host membrane</keyword>
<evidence type="ECO:0000256" key="16">
    <source>
        <dbReference type="ARBA" id="ARBA00022729"/>
    </source>
</evidence>
<comment type="PTM">
    <text evidence="33">Highly glycosylated by host. The high number of glycan on the protein is reffered to as 'glycan shield' because it contributes to hide protein sequence from adaptive immune system.</text>
</comment>
<keyword evidence="11 33" id="KW-0945">Host-virus interaction</keyword>
<evidence type="ECO:0000256" key="8">
    <source>
        <dbReference type="ARBA" id="ARBA00022510"/>
    </source>
</evidence>
<evidence type="ECO:0000256" key="22">
    <source>
        <dbReference type="ARBA" id="ARBA00022989"/>
    </source>
</evidence>
<dbReference type="Gene3D" id="2.170.40.20">
    <property type="entry name" value="Human immunodeficiency virus 1, Gp160, envelope glycoprotein"/>
    <property type="match status" value="2"/>
</dbReference>
<keyword evidence="17 33" id="KW-1161">Viral attachment to host cell</keyword>
<dbReference type="InterPro" id="IPR037527">
    <property type="entry name" value="Gp160"/>
</dbReference>
<dbReference type="GO" id="GO:0052031">
    <property type="term" value="P:symbiont-mediated perturbation of host defense response"/>
    <property type="evidence" value="ECO:0007669"/>
    <property type="project" value="UniProtKB-UniRule"/>
</dbReference>
<keyword evidence="28 33" id="KW-0325">Glycoprotein</keyword>
<feature type="disulfide bond" evidence="33">
    <location>
        <begin position="596"/>
        <end position="602"/>
    </location>
</feature>
<dbReference type="GO" id="GO:0075512">
    <property type="term" value="P:clathrin-dependent endocytosis of virus by host cell"/>
    <property type="evidence" value="ECO:0007669"/>
    <property type="project" value="UniProtKB-UniRule"/>
</dbReference>
<keyword evidence="9 33" id="KW-1032">Host cell membrane</keyword>
<sequence length="854" mass="97366">MRVKGIRKNYQHWWRGGIMLLWRGIMLLGILMICSATEKLWVTVYYGVPVWKEATTTLFCASDAKAYDTEVHNVWATHACVPTDPNPQEVVLGNVTEYFNMWKNDMVEQMHEDIISLWDQSLKPCVKLTPLCVTLNCTKFINTTTTNDNDTLREEEGAIKNCSFNITTNMRDKMKKEHALFYSLDVVPIDNTSYRLRSCNASVLTQACPKITFEPIPIHYCAPAGFAILKCNNKTFDGKGLCKNVSTVQCTHGIRPVVSTQLLLNGSLAEEEVVIRSDNFTNNAKAIIVQLNETVTINCTRPNNNTRKSIPIGPGRAFYTTGDIIGNIRKAHCNLSKVDWDKTLNLVVEKLREQFGNNKTIIFNQSSGGDPEIVMHSFNCGGEFFYCNTTQLFNSTWWSNGTENITKDNSTTIILPCRIKQIINMWQEVGKAMYAPPISGQINCSSNITGLLLTRDGGNNQSEEIFRPAGGDMRDNWRSELYKYKVVKIEPLGLAPTKAKRRVVQREKRAVTLGAMFLGFLGAAGSTMGAASMTLTVQARLLLSGIVQQQHNLLRAIEAQQHLLQLTVWGIKQLQARVLAVERYLQDQQLLGIWGCSGKLICTTAVPWNASWSNKSLNQIWHNMTWMEWEREIDNYTGIIYTLLENSQNQQEKNEQELLELDKWASLWNWFDITNWLWYIRIFIMIVGGLIGLRIIFIVLSVVNRVRKGYSPLSFQTRLPTPRGPDRPEGIEKEGGEEDRSRSRRLVDGFLALIWDDLRSLCLFSYRRLSDLLLIAARIVELLGRRGWEILKYWWNLLQYWSQELKNSAVSLLNATAIAVAEGTDRIIEISQRAFRAFLHIPRRIRQGLERALL</sequence>
<dbReference type="CDD" id="cd09909">
    <property type="entry name" value="HIV-1-like_HR1-HR2"/>
    <property type="match status" value="1"/>
</dbReference>
<evidence type="ECO:0000256" key="13">
    <source>
        <dbReference type="ARBA" id="ARBA00022685"/>
    </source>
</evidence>
<evidence type="ECO:0000256" key="30">
    <source>
        <dbReference type="ARBA" id="ARBA00023288"/>
    </source>
</evidence>
<comment type="domain">
    <text evidence="33">The CD4-binding region is targeted by the antibody b12.</text>
</comment>
<evidence type="ECO:0000256" key="28">
    <source>
        <dbReference type="ARBA" id="ARBA00023180"/>
    </source>
</evidence>
<evidence type="ECO:0000256" key="19">
    <source>
        <dbReference type="ARBA" id="ARBA00022870"/>
    </source>
</evidence>
<protein>
    <recommendedName>
        <fullName evidence="33">Envelope glycoprotein gp160</fullName>
    </recommendedName>
    <alternativeName>
        <fullName evidence="33">Env polyprotein</fullName>
    </alternativeName>
    <component>
        <recommendedName>
            <fullName evidence="33">Surface protein gp120</fullName>
            <shortName evidence="33">SU</shortName>
        </recommendedName>
        <alternativeName>
            <fullName evidence="33">Glycoprotein 120</fullName>
            <shortName evidence="33">gp120</shortName>
        </alternativeName>
    </component>
    <component>
        <recommendedName>
            <fullName evidence="33">Transmembrane protein gp41</fullName>
            <shortName evidence="33">TM</shortName>
        </recommendedName>
        <alternativeName>
            <fullName evidence="33">Glycoprotein 41</fullName>
            <shortName evidence="33">gp41</shortName>
        </alternativeName>
    </component>
</protein>
<keyword evidence="26 33" id="KW-0564">Palmitate</keyword>
<dbReference type="InterPro" id="IPR000328">
    <property type="entry name" value="GP41-like"/>
</dbReference>
<comment type="function">
    <text evidence="33">Transmembrane protein gp41: Acts as a class I viral fusion protein. Under the current model, the protein has at least 3 conformational states: pre-fusion native state, pre-hairpin intermediate state, and post-fusion hairpin state. During fusion of viral and target intracellular membranes, the coiled coil regions (heptad repeats) assume a trimer-of-hairpins structure, positioning the fusion peptide in close proximity to the C-terminal region of the ectodomain. The formation of this structure appears to drive apposition and subsequent fusion of viral and target cell membranes. Complete fusion occurs in host cell endosomes and is dynamin-dependent, however some lipid transfer might occur at the plasma membrane. The virus undergoes clathrin-dependent internalization long before endosomal fusion, thus minimizing the surface exposure of conserved viral epitopes during fusion and reducing the efficacy of inhibitors targeting these epitopes. Membranes fusion leads to delivery of the nucleocapsid into the cytoplasm.</text>
</comment>
<keyword evidence="16 33" id="KW-0732">Signal</keyword>
<dbReference type="Gene3D" id="1.20.5.490">
    <property type="entry name" value="Single helix bin"/>
    <property type="match status" value="1"/>
</dbReference>
<dbReference type="GO" id="GO:1903908">
    <property type="term" value="P:positive regulation of plasma membrane raft polarization"/>
    <property type="evidence" value="ECO:0007669"/>
    <property type="project" value="UniProtKB-UniRule"/>
</dbReference>
<dbReference type="Pfam" id="PF00517">
    <property type="entry name" value="GP41"/>
    <property type="match status" value="1"/>
</dbReference>
<dbReference type="FunFam" id="1.10.287.210:FF:000001">
    <property type="entry name" value="Envelope glycoprotein gp160"/>
    <property type="match status" value="1"/>
</dbReference>
<dbReference type="EMBL" id="MT794913">
    <property type="protein sequence ID" value="QQX43189.1"/>
    <property type="molecule type" value="Genomic_RNA"/>
</dbReference>
<evidence type="ECO:0000256" key="5">
    <source>
        <dbReference type="ARBA" id="ARBA00004578"/>
    </source>
</evidence>
<keyword evidence="8 33" id="KW-1170">Fusion of virus membrane with host endosomal membrane</keyword>
<dbReference type="GO" id="GO:0039654">
    <property type="term" value="P:fusion of virus membrane with host endosome membrane"/>
    <property type="evidence" value="ECO:0007669"/>
    <property type="project" value="UniProtKB-UniRule"/>
</dbReference>
<feature type="disulfide bond" evidence="33">
    <location>
        <begin position="221"/>
        <end position="250"/>
    </location>
</feature>
<evidence type="ECO:0000256" key="1">
    <source>
        <dbReference type="ARBA" id="ARBA00004402"/>
    </source>
</evidence>
<proteinExistence type="inferred from homology"/>
<evidence type="ECO:0000256" key="11">
    <source>
        <dbReference type="ARBA" id="ARBA00022581"/>
    </source>
</evidence>
<dbReference type="FunFam" id="1.20.5.490:FF:000001">
    <property type="entry name" value="Envelope glycoprotein gp160"/>
    <property type="match status" value="1"/>
</dbReference>
<gene>
    <name evidence="33 38" type="primary">env</name>
</gene>
<evidence type="ECO:0000256" key="4">
    <source>
        <dbReference type="ARBA" id="ARBA00004563"/>
    </source>
</evidence>
<evidence type="ECO:0000256" key="7">
    <source>
        <dbReference type="ARBA" id="ARBA00022506"/>
    </source>
</evidence>
<keyword evidence="14 33" id="KW-0812">Transmembrane</keyword>
<keyword evidence="15 33" id="KW-0053">Apoptosis</keyword>
<comment type="domain">
    <text evidence="33">Some of the most genetically diverse regions of the viral genome are present in Env. They are called variable regions 1 through 5 (V1 through V5). Coreceptor usage of gp120 is determined mainly by the primary structure of the third variable region (V3) in the outer domain of gp120. The sequence of V3 determines which coreceptor, CCR5 and/or CXCR4 (corresponding to R5/macrophage, X4/T cell and R5X4/T cell and macrophage tropism), is used to trigger the fusion potential of the Env complex, and hence which cells the virus can infect. Binding to CCR5 involves a region adjacent in addition to V3.</text>
</comment>
<dbReference type="FunFam" id="2.170.40.20:FF:000003">
    <property type="entry name" value="Envelope glycoprotein gp160"/>
    <property type="match status" value="1"/>
</dbReference>
<comment type="function">
    <text evidence="33">Surface protein gp120: Attaches the virus to the host lymphoid cell by binding to the primary receptor CD4. This interaction induces a structural rearrangement creating a high affinity binding site for a chemokine coreceptor like CXCR4 and/or CCR5. Acts as a ligand for CD209/DC-SIGN and CLEC4M/DC-SIGNR, which are respectively found on dendritic cells (DCs), and on endothelial cells of liver sinusoids and lymph node sinuses. These interactions allow capture of viral particles at mucosal surfaces by these cells and subsequent transmission to permissive cells. HIV subverts the migration properties of dendritic cells to gain access to CD4+ T-cells in lymph nodes. Virus transmission to permissive T-cells occurs either in trans (without DCs infection, through viral capture and transmission), or in cis (following DCs productive infection, through the usual CD4-gp120 interaction), thereby inducing a robust infection. In trans infection, bound virions remain infectious over days and it is proposed that they are not degraded, but protected in non-lysosomal acidic organelles within the DCs close to the cell membrane thus contributing to the viral infectious potential during DCs' migration from the periphery to the lymphoid tissues. On arrival at lymphoid tissues, intact virions recycle back to DCs' cell surface allowing virus transmission to CD4+ T-cells.</text>
</comment>
<dbReference type="GO" id="GO:1903911">
    <property type="term" value="P:positive regulation of receptor clustering"/>
    <property type="evidence" value="ECO:0007669"/>
    <property type="project" value="UniProtKB-UniRule"/>
</dbReference>
<dbReference type="GO" id="GO:0019064">
    <property type="term" value="P:fusion of virus membrane with host plasma membrane"/>
    <property type="evidence" value="ECO:0007669"/>
    <property type="project" value="UniProtKB-UniRule"/>
</dbReference>
<comment type="PTM">
    <text evidence="33">Specific enzymatic cleavages in vivo yield mature proteins. Envelope glycoproteins are synthesized as a inactive precursor that is heavily N-glycosylated and processed likely by host cell furin in the Golgi to yield the mature SU and TM proteins. The cleavage site between SU and TM requires the minimal sequence [KR]-X-[KR]-R. About 2 of the 9 disulfide bonds of gp41 are reduced by P4HB/PDI, following binding to CD4 receptor.</text>
</comment>
<feature type="region of interest" description="MPER; binding to GalCer" evidence="33">
    <location>
        <begin position="660"/>
        <end position="681"/>
    </location>
</feature>
<dbReference type="GO" id="GO:0005198">
    <property type="term" value="F:structural molecule activity"/>
    <property type="evidence" value="ECO:0007669"/>
    <property type="project" value="UniProtKB-UniRule"/>
</dbReference>
<evidence type="ECO:0000256" key="29">
    <source>
        <dbReference type="ARBA" id="ARBA00023280"/>
    </source>
</evidence>
<dbReference type="FunFam" id="2.170.40.20:FF:000001">
    <property type="entry name" value="Envelope glycoprotein gp160"/>
    <property type="match status" value="1"/>
</dbReference>
<dbReference type="GO" id="GO:0016020">
    <property type="term" value="C:membrane"/>
    <property type="evidence" value="ECO:0007669"/>
    <property type="project" value="UniProtKB-UniRule"/>
</dbReference>
<keyword evidence="24 33" id="KW-0175">Coiled coil</keyword>
<reference evidence="38" key="2">
    <citation type="journal article" name="Sci. Transl. Med.">
        <title>Heightened resistance to host type 1 interferons characterizes HIV-1 at transmission and after antiretroviral therapy interruption.</title>
        <authorList>
            <person name="Gondim M.V.P."/>
            <person name="Sherrill-Mix S."/>
            <person name="Bibollet-Ruche F."/>
            <person name="Russell R.M."/>
            <person name="Trimboli S."/>
            <person name="Smith A.G."/>
            <person name="Li Y."/>
            <person name="Liu W."/>
            <person name="Avitto A.N."/>
            <person name="DeVoto J.C."/>
            <person name="Connell J."/>
            <person name="Fenton-May A.E."/>
            <person name="Pellegrino P."/>
            <person name="Williams I."/>
            <person name="Papasavvas E."/>
            <person name="Lorenzi J.C.C."/>
            <person name="Salantes D.B."/>
            <person name="Mampe F."/>
            <person name="Monroy M.A."/>
            <person name="Cohen Y.Z."/>
            <person name="Heath S."/>
            <person name="Saag M.S."/>
            <person name="Montaner L.J."/>
            <person name="Collman R.G."/>
            <person name="Siliciano J.M."/>
            <person name="Siliciano R.F."/>
            <person name="Plenderleith L.J."/>
            <person name="Sharp P.M."/>
            <person name="Caskey M."/>
            <person name="Nussenzweig M.C."/>
            <person name="Shaw G.M."/>
            <person name="Borrow P."/>
            <person name="Bar K.J."/>
            <person name="Hahn B.H."/>
        </authorList>
    </citation>
    <scope>NUCLEOTIDE SEQUENCE</scope>
    <source>
        <strain evidence="38">MM40.01.SGS.17</strain>
    </source>
</reference>
<dbReference type="GO" id="GO:0019082">
    <property type="term" value="P:viral protein processing"/>
    <property type="evidence" value="ECO:0007669"/>
    <property type="project" value="UniProtKB-UniRule"/>
</dbReference>
<dbReference type="HAMAP" id="MF_04083">
    <property type="entry name" value="HIV_ENV"/>
    <property type="match status" value="1"/>
</dbReference>
<dbReference type="InterPro" id="IPR036377">
    <property type="entry name" value="Gp120_core_sf"/>
</dbReference>
<evidence type="ECO:0000259" key="36">
    <source>
        <dbReference type="Pfam" id="PF00516"/>
    </source>
</evidence>
<evidence type="ECO:0000256" key="27">
    <source>
        <dbReference type="ARBA" id="ARBA00023157"/>
    </source>
</evidence>
<evidence type="ECO:0000256" key="14">
    <source>
        <dbReference type="ARBA" id="ARBA00022692"/>
    </source>
</evidence>
<evidence type="ECO:0000256" key="23">
    <source>
        <dbReference type="ARBA" id="ARBA00023046"/>
    </source>
</evidence>
<comment type="subcellular location">
    <molecule>Surface protein gp120</molecule>
    <subcellularLocation>
        <location evidence="33">Virion membrane</location>
        <topology evidence="33">Peripheral membrane protein</topology>
    </subcellularLocation>
    <subcellularLocation>
        <location evidence="33">Host cell membrane</location>
        <topology evidence="33">Peripheral membrane protein</topology>
    </subcellularLocation>
    <subcellularLocation>
        <location evidence="33">Host endosome membrane</location>
        <topology evidence="33">Single-pass type I membrane protein</topology>
    </subcellularLocation>
    <text evidence="33">The surface protein is not anchored to the viral envelope, but associates with the extravirion surface through its binding to TM. It is probably concentrated at the site of budding and incorporated into the virions possibly by contacts between the cytoplasmic tail of Env and the N-terminus of Gag.</text>
</comment>
<comment type="domain">
    <text evidence="33 34">The 17 amino acids long immunosuppressive region is present in many retroviral envelope proteins. Synthetic peptides derived from this relatively conserved sequence inhibit immune function in vitro and in vivo.</text>
</comment>
<feature type="chain" id="PRO_5033181764" description="Envelope glycoprotein gp160" evidence="33">
    <location>
        <begin position="39"/>
        <end position="854"/>
    </location>
</feature>
<dbReference type="Pfam" id="PF00516">
    <property type="entry name" value="GP120"/>
    <property type="match status" value="2"/>
</dbReference>
<evidence type="ECO:0000256" key="32">
    <source>
        <dbReference type="ARBA" id="ARBA00062028"/>
    </source>
</evidence>
<feature type="compositionally biased region" description="Basic and acidic residues" evidence="35">
    <location>
        <begin position="724"/>
        <end position="740"/>
    </location>
</feature>
<keyword evidence="20 33" id="KW-0261">Viral envelope protein</keyword>
<evidence type="ECO:0000256" key="21">
    <source>
        <dbReference type="ARBA" id="ARBA00022890"/>
    </source>
</evidence>
<evidence type="ECO:0000256" key="2">
    <source>
        <dbReference type="ARBA" id="ARBA00004433"/>
    </source>
</evidence>
<dbReference type="GO" id="GO:0044175">
    <property type="term" value="C:host cell endosome membrane"/>
    <property type="evidence" value="ECO:0007669"/>
    <property type="project" value="UniProtKB-SubCell"/>
</dbReference>
<evidence type="ECO:0000256" key="15">
    <source>
        <dbReference type="ARBA" id="ARBA00022703"/>
    </source>
</evidence>
<dbReference type="GO" id="GO:0020002">
    <property type="term" value="C:host cell plasma membrane"/>
    <property type="evidence" value="ECO:0007669"/>
    <property type="project" value="UniProtKB-SubCell"/>
</dbReference>
<feature type="region of interest" description="Immunosuppression" evidence="33">
    <location>
        <begin position="572"/>
        <end position="590"/>
    </location>
</feature>
<keyword evidence="23 33" id="KW-1039">Host endosome</keyword>
<feature type="domain" description="Human immunodeficiency virus 1 envelope glycoprotein Gp120" evidence="36">
    <location>
        <begin position="158"/>
        <end position="509"/>
    </location>
</feature>
<feature type="lipid moiety-binding region" description="S-palmitoyl cysteine; by host" evidence="33">
    <location>
        <position position="762"/>
    </location>
</feature>
<feature type="site" description="Cleavage; by host furin" evidence="33">
    <location>
        <begin position="509"/>
        <end position="510"/>
    </location>
</feature>
<comment type="function">
    <text evidence="33">Envelope glycoprotein gp160: Oligomerizes in the host endoplasmic reticulum into predominantly trimers. In a second time, gp160 transits in the host Golgi, where glycosylation is completed. The precursor is then proteolytically cleaved in the trans-Golgi and thereby activated by cellular furin or furin-like proteases to produce gp120 and gp41.</text>
</comment>
<evidence type="ECO:0000256" key="9">
    <source>
        <dbReference type="ARBA" id="ARBA00022511"/>
    </source>
</evidence>
<evidence type="ECO:0000256" key="34">
    <source>
        <dbReference type="RuleBase" id="RU363095"/>
    </source>
</evidence>
<keyword evidence="31 33" id="KW-1160">Virus entry into host cell</keyword>
<feature type="transmembrane region" description="Helical" evidence="34">
    <location>
        <begin position="676"/>
        <end position="703"/>
    </location>
</feature>